<dbReference type="EMBL" id="ML977321">
    <property type="protein sequence ID" value="KAF2116154.1"/>
    <property type="molecule type" value="Genomic_DNA"/>
</dbReference>
<dbReference type="AlphaFoldDB" id="A0A6A5ZAP1"/>
<dbReference type="Pfam" id="PF04082">
    <property type="entry name" value="Fungal_trans"/>
    <property type="match status" value="1"/>
</dbReference>
<accession>A0A6A5ZAP1</accession>
<evidence type="ECO:0000256" key="3">
    <source>
        <dbReference type="ARBA" id="ARBA00023242"/>
    </source>
</evidence>
<dbReference type="GO" id="GO:0008270">
    <property type="term" value="F:zinc ion binding"/>
    <property type="evidence" value="ECO:0007669"/>
    <property type="project" value="InterPro"/>
</dbReference>
<dbReference type="PANTHER" id="PTHR47840:SF1">
    <property type="entry name" value="ZN(II)2CYS6 TRANSCRIPTION FACTOR (EUROFUNG)"/>
    <property type="match status" value="1"/>
</dbReference>
<sequence length="634" mass="71156">MDPSIALKDDMNKKRSCRGFRACWECKRRKLHGGSSYTSDVSSVSGLSISNTEVEEEQHCPLHIGERMNKLEQLFEKFVCRKPSNIGLSQTSSKSSTPQPNQTNEKPPPFTFGLPEISSDAQSNGLGNETIRRSLIVLLPSQRDADILFESTNGWMILSQMYRPSKDLFVNKDPQSYALDMEAVSREHVIVIARTLLHLAICICCLPPEFDASRLSMWSLDTAMENYVTTVTSLVTSSDEQMSTLPGLETLLLLASYHINSANLRQAWLIIRRGLNLAHLMGFHRIIAQEVTPPVEAIEASKFIWRALVDADRFLGLHLRLPFAADDYPIPEDASAPLLHRAKLAIIARQITELDSNVTPQSYAKALALDEKLESVMKSLSKHFWDVPNVPSTARTPESAEILERLVGQMWHFELKILLHLPFLLRAPTESRYEYSKITALQASRNVVMRWFALRNAGITQAGCRFAEMAVFIATVTIALDIVIEMGTKEKSAVQKTRGSDFAMICRVIGEMEKLAKASTREKIAGRTAAIIKKLLCSLDPSRRTSEKTRLTLPYFGTIEVSYHQPPVRPPFDLDSDTGKKLNTTATGSHLPVFSFVSNELWPSSDKTWDGDLDFDIILYDGLEDMDTEGNWVF</sequence>
<keyword evidence="2" id="KW-0804">Transcription</keyword>
<dbReference type="Proteomes" id="UP000799770">
    <property type="component" value="Unassembled WGS sequence"/>
</dbReference>
<keyword evidence="1" id="KW-0805">Transcription regulation</keyword>
<evidence type="ECO:0000256" key="2">
    <source>
        <dbReference type="ARBA" id="ARBA00023163"/>
    </source>
</evidence>
<feature type="compositionally biased region" description="Low complexity" evidence="4">
    <location>
        <begin position="89"/>
        <end position="103"/>
    </location>
</feature>
<dbReference type="GO" id="GO:0006351">
    <property type="term" value="P:DNA-templated transcription"/>
    <property type="evidence" value="ECO:0007669"/>
    <property type="project" value="InterPro"/>
</dbReference>
<feature type="domain" description="Xylanolytic transcriptional activator regulatory" evidence="5">
    <location>
        <begin position="199"/>
        <end position="326"/>
    </location>
</feature>
<keyword evidence="3" id="KW-0539">Nucleus</keyword>
<protein>
    <recommendedName>
        <fullName evidence="5">Xylanolytic transcriptional activator regulatory domain-containing protein</fullName>
    </recommendedName>
</protein>
<feature type="region of interest" description="Disordered" evidence="4">
    <location>
        <begin position="87"/>
        <end position="114"/>
    </location>
</feature>
<evidence type="ECO:0000259" key="5">
    <source>
        <dbReference type="Pfam" id="PF04082"/>
    </source>
</evidence>
<organism evidence="6 7">
    <name type="scientific">Lophiotrema nucula</name>
    <dbReference type="NCBI Taxonomy" id="690887"/>
    <lineage>
        <taxon>Eukaryota</taxon>
        <taxon>Fungi</taxon>
        <taxon>Dikarya</taxon>
        <taxon>Ascomycota</taxon>
        <taxon>Pezizomycotina</taxon>
        <taxon>Dothideomycetes</taxon>
        <taxon>Pleosporomycetidae</taxon>
        <taxon>Pleosporales</taxon>
        <taxon>Lophiotremataceae</taxon>
        <taxon>Lophiotrema</taxon>
    </lineage>
</organism>
<dbReference type="PANTHER" id="PTHR47840">
    <property type="entry name" value="ZN(II)2CYS6 TRANSCRIPTION FACTOR (EUROFUNG)-RELATED"/>
    <property type="match status" value="1"/>
</dbReference>
<evidence type="ECO:0000313" key="7">
    <source>
        <dbReference type="Proteomes" id="UP000799770"/>
    </source>
</evidence>
<evidence type="ECO:0000313" key="6">
    <source>
        <dbReference type="EMBL" id="KAF2116154.1"/>
    </source>
</evidence>
<reference evidence="6" key="1">
    <citation type="journal article" date="2020" name="Stud. Mycol.">
        <title>101 Dothideomycetes genomes: a test case for predicting lifestyles and emergence of pathogens.</title>
        <authorList>
            <person name="Haridas S."/>
            <person name="Albert R."/>
            <person name="Binder M."/>
            <person name="Bloem J."/>
            <person name="Labutti K."/>
            <person name="Salamov A."/>
            <person name="Andreopoulos B."/>
            <person name="Baker S."/>
            <person name="Barry K."/>
            <person name="Bills G."/>
            <person name="Bluhm B."/>
            <person name="Cannon C."/>
            <person name="Castanera R."/>
            <person name="Culley D."/>
            <person name="Daum C."/>
            <person name="Ezra D."/>
            <person name="Gonzalez J."/>
            <person name="Henrissat B."/>
            <person name="Kuo A."/>
            <person name="Liang C."/>
            <person name="Lipzen A."/>
            <person name="Lutzoni F."/>
            <person name="Magnuson J."/>
            <person name="Mondo S."/>
            <person name="Nolan M."/>
            <person name="Ohm R."/>
            <person name="Pangilinan J."/>
            <person name="Park H.-J."/>
            <person name="Ramirez L."/>
            <person name="Alfaro M."/>
            <person name="Sun H."/>
            <person name="Tritt A."/>
            <person name="Yoshinaga Y."/>
            <person name="Zwiers L.-H."/>
            <person name="Turgeon B."/>
            <person name="Goodwin S."/>
            <person name="Spatafora J."/>
            <person name="Crous P."/>
            <person name="Grigoriev I."/>
        </authorList>
    </citation>
    <scope>NUCLEOTIDE SEQUENCE</scope>
    <source>
        <strain evidence="6">CBS 627.86</strain>
    </source>
</reference>
<keyword evidence="7" id="KW-1185">Reference proteome</keyword>
<proteinExistence type="predicted"/>
<evidence type="ECO:0000256" key="1">
    <source>
        <dbReference type="ARBA" id="ARBA00023015"/>
    </source>
</evidence>
<evidence type="ECO:0000256" key="4">
    <source>
        <dbReference type="SAM" id="MobiDB-lite"/>
    </source>
</evidence>
<name>A0A6A5ZAP1_9PLEO</name>
<dbReference type="InterPro" id="IPR007219">
    <property type="entry name" value="XnlR_reg_dom"/>
</dbReference>
<dbReference type="CDD" id="cd12148">
    <property type="entry name" value="fungal_TF_MHR"/>
    <property type="match status" value="1"/>
</dbReference>
<dbReference type="GO" id="GO:0003677">
    <property type="term" value="F:DNA binding"/>
    <property type="evidence" value="ECO:0007669"/>
    <property type="project" value="InterPro"/>
</dbReference>
<gene>
    <name evidence="6" type="ORF">BDV96DRAFT_491838</name>
</gene>
<dbReference type="OrthoDB" id="5392779at2759"/>